<organism evidence="3 4">
    <name type="scientific">Linum trigynum</name>
    <dbReference type="NCBI Taxonomy" id="586398"/>
    <lineage>
        <taxon>Eukaryota</taxon>
        <taxon>Viridiplantae</taxon>
        <taxon>Streptophyta</taxon>
        <taxon>Embryophyta</taxon>
        <taxon>Tracheophyta</taxon>
        <taxon>Spermatophyta</taxon>
        <taxon>Magnoliopsida</taxon>
        <taxon>eudicotyledons</taxon>
        <taxon>Gunneridae</taxon>
        <taxon>Pentapetalae</taxon>
        <taxon>rosids</taxon>
        <taxon>fabids</taxon>
        <taxon>Malpighiales</taxon>
        <taxon>Linaceae</taxon>
        <taxon>Linum</taxon>
    </lineage>
</organism>
<protein>
    <submittedName>
        <fullName evidence="3">Uncharacterized protein</fullName>
    </submittedName>
</protein>
<evidence type="ECO:0000313" key="3">
    <source>
        <dbReference type="EMBL" id="CAL1363244.1"/>
    </source>
</evidence>
<proteinExistence type="predicted"/>
<evidence type="ECO:0000256" key="2">
    <source>
        <dbReference type="SAM" id="SignalP"/>
    </source>
</evidence>
<dbReference type="AlphaFoldDB" id="A0AAV2D1P0"/>
<gene>
    <name evidence="3" type="ORF">LTRI10_LOCUS9833</name>
</gene>
<feature type="region of interest" description="Disordered" evidence="1">
    <location>
        <begin position="83"/>
        <end position="132"/>
    </location>
</feature>
<dbReference type="EMBL" id="OZ034814">
    <property type="protein sequence ID" value="CAL1363244.1"/>
    <property type="molecule type" value="Genomic_DNA"/>
</dbReference>
<keyword evidence="2" id="KW-0732">Signal</keyword>
<feature type="signal peptide" evidence="2">
    <location>
        <begin position="1"/>
        <end position="21"/>
    </location>
</feature>
<evidence type="ECO:0000313" key="4">
    <source>
        <dbReference type="Proteomes" id="UP001497516"/>
    </source>
</evidence>
<feature type="chain" id="PRO_5043527927" evidence="2">
    <location>
        <begin position="22"/>
        <end position="132"/>
    </location>
</feature>
<feature type="compositionally biased region" description="Low complexity" evidence="1">
    <location>
        <begin position="92"/>
        <end position="105"/>
    </location>
</feature>
<accession>A0AAV2D1P0</accession>
<evidence type="ECO:0000256" key="1">
    <source>
        <dbReference type="SAM" id="MobiDB-lite"/>
    </source>
</evidence>
<keyword evidence="4" id="KW-1185">Reference proteome</keyword>
<reference evidence="3 4" key="1">
    <citation type="submission" date="2024-04" db="EMBL/GenBank/DDBJ databases">
        <authorList>
            <person name="Fracassetti M."/>
        </authorList>
    </citation>
    <scope>NUCLEOTIDE SEQUENCE [LARGE SCALE GENOMIC DNA]</scope>
</reference>
<sequence length="132" mass="14175">MTMAAAASRALLLSFSHSAAAKLTHFPRHRPFLRLPKPSRVLLGFNFKPICTASATTTTEAAPAAEITDPEQAKHAILLERLRSRHLKEPSKSNSRPSSSAAASAVEGEDSNGSDGKKKGKKFMVGSFEDWG</sequence>
<name>A0AAV2D1P0_9ROSI</name>
<dbReference type="Proteomes" id="UP001497516">
    <property type="component" value="Chromosome 10"/>
</dbReference>